<evidence type="ECO:0000256" key="3">
    <source>
        <dbReference type="ARBA" id="ARBA00022729"/>
    </source>
</evidence>
<comment type="similarity">
    <text evidence="2">Belongs to the SusD family.</text>
</comment>
<dbReference type="KEGG" id="fln:FLA_0536"/>
<proteinExistence type="inferred from homology"/>
<evidence type="ECO:0000259" key="7">
    <source>
        <dbReference type="Pfam" id="PF14322"/>
    </source>
</evidence>
<protein>
    <submittedName>
        <fullName evidence="8">Starch-binding associating with outer membrane</fullName>
    </submittedName>
</protein>
<evidence type="ECO:0000256" key="2">
    <source>
        <dbReference type="ARBA" id="ARBA00006275"/>
    </source>
</evidence>
<dbReference type="AlphaFoldDB" id="A0A173MAF9"/>
<evidence type="ECO:0000256" key="1">
    <source>
        <dbReference type="ARBA" id="ARBA00004442"/>
    </source>
</evidence>
<dbReference type="CDD" id="cd08977">
    <property type="entry name" value="SusD"/>
    <property type="match status" value="1"/>
</dbReference>
<evidence type="ECO:0000256" key="4">
    <source>
        <dbReference type="ARBA" id="ARBA00023136"/>
    </source>
</evidence>
<dbReference type="Pfam" id="PF07980">
    <property type="entry name" value="SusD_RagB"/>
    <property type="match status" value="1"/>
</dbReference>
<feature type="domain" description="RagB/SusD" evidence="6">
    <location>
        <begin position="297"/>
        <end position="454"/>
    </location>
</feature>
<organism evidence="8 9">
    <name type="scientific">Filimonas lacunae</name>
    <dbReference type="NCBI Taxonomy" id="477680"/>
    <lineage>
        <taxon>Bacteria</taxon>
        <taxon>Pseudomonadati</taxon>
        <taxon>Bacteroidota</taxon>
        <taxon>Chitinophagia</taxon>
        <taxon>Chitinophagales</taxon>
        <taxon>Chitinophagaceae</taxon>
        <taxon>Filimonas</taxon>
    </lineage>
</organism>
<evidence type="ECO:0000313" key="8">
    <source>
        <dbReference type="EMBL" id="SIT31758.1"/>
    </source>
</evidence>
<keyword evidence="9" id="KW-1185">Reference proteome</keyword>
<dbReference type="Proteomes" id="UP000186917">
    <property type="component" value="Unassembled WGS sequence"/>
</dbReference>
<feature type="domain" description="SusD-like N-terminal" evidence="7">
    <location>
        <begin position="69"/>
        <end position="219"/>
    </location>
</feature>
<comment type="subcellular location">
    <subcellularLocation>
        <location evidence="1">Cell outer membrane</location>
    </subcellularLocation>
</comment>
<dbReference type="Gene3D" id="1.25.40.390">
    <property type="match status" value="1"/>
</dbReference>
<evidence type="ECO:0000313" key="9">
    <source>
        <dbReference type="Proteomes" id="UP000186917"/>
    </source>
</evidence>
<reference evidence="9" key="1">
    <citation type="submission" date="2017-01" db="EMBL/GenBank/DDBJ databases">
        <authorList>
            <person name="Varghese N."/>
            <person name="Submissions S."/>
        </authorList>
    </citation>
    <scope>NUCLEOTIDE SEQUENCE [LARGE SCALE GENOMIC DNA]</scope>
    <source>
        <strain evidence="9">DSM 21054</strain>
    </source>
</reference>
<dbReference type="STRING" id="477680.SAMN05421788_110274"/>
<accession>A0A173MAF9</accession>
<name>A0A173MAF9_9BACT</name>
<keyword evidence="4" id="KW-0472">Membrane</keyword>
<dbReference type="InterPro" id="IPR011990">
    <property type="entry name" value="TPR-like_helical_dom_sf"/>
</dbReference>
<evidence type="ECO:0000259" key="6">
    <source>
        <dbReference type="Pfam" id="PF07980"/>
    </source>
</evidence>
<gene>
    <name evidence="8" type="ORF">SAMN05421788_110274</name>
</gene>
<evidence type="ECO:0000256" key="5">
    <source>
        <dbReference type="ARBA" id="ARBA00023237"/>
    </source>
</evidence>
<dbReference type="SUPFAM" id="SSF48452">
    <property type="entry name" value="TPR-like"/>
    <property type="match status" value="1"/>
</dbReference>
<dbReference type="InterPro" id="IPR033985">
    <property type="entry name" value="SusD-like_N"/>
</dbReference>
<sequence>MALAGVVLLASCSKSLDPGIPNGSIGGDAVFTSDNSATSAVMAIYSYSYTYEFLKAQTIQTGLSSDELMYTMSSATTDAAYAEFSVNNLTVGNTVLLPHWKNAYYVMAQINLAIDGVTNSTGITASTKSLLLGELKFWRAYIYFSMYNTFGPVPLIVSAGANDAETNKYMPRTDSATMFKQIFADLTEAQSLLPVAYTGTLRGRVNKAVASALLARLYLYQKDYANAEAQAASVIGQTSTYSFMKDLTKVFKNASTETIWQIPSYYGYSTVGYNYVTLTTTTLPPWYLNKAVYSSFDTADLRKANWTSYVVNGTDTLRTITKYKLPSSTTAGDEATVMMRLPEQYLIRAEARLKQGNTSGATSDLDSVRVRAGLALLSESLTADQLMDEVMLQRKLELFGEQGHRWFDLKRTNRAISELGASRPALVSKPGHLLFPIPDNQRSLNTNLTQNNDY</sequence>
<dbReference type="GO" id="GO:0009279">
    <property type="term" value="C:cell outer membrane"/>
    <property type="evidence" value="ECO:0007669"/>
    <property type="project" value="UniProtKB-SubCell"/>
</dbReference>
<keyword evidence="3" id="KW-0732">Signal</keyword>
<dbReference type="Pfam" id="PF14322">
    <property type="entry name" value="SusD-like_3"/>
    <property type="match status" value="1"/>
</dbReference>
<dbReference type="InterPro" id="IPR012944">
    <property type="entry name" value="SusD_RagB_dom"/>
</dbReference>
<dbReference type="EMBL" id="FTOR01000010">
    <property type="protein sequence ID" value="SIT31758.1"/>
    <property type="molecule type" value="Genomic_DNA"/>
</dbReference>
<keyword evidence="5" id="KW-0998">Cell outer membrane</keyword>